<dbReference type="InterPro" id="IPR039422">
    <property type="entry name" value="MarR/SlyA-like"/>
</dbReference>
<evidence type="ECO:0000313" key="6">
    <source>
        <dbReference type="EMBL" id="QEV63478.1"/>
    </source>
</evidence>
<organism evidence="6 7">
    <name type="scientific">Streptomyces spectabilis</name>
    <dbReference type="NCBI Taxonomy" id="68270"/>
    <lineage>
        <taxon>Bacteria</taxon>
        <taxon>Bacillati</taxon>
        <taxon>Actinomycetota</taxon>
        <taxon>Actinomycetes</taxon>
        <taxon>Kitasatosporales</taxon>
        <taxon>Streptomycetaceae</taxon>
        <taxon>Streptomyces</taxon>
    </lineage>
</organism>
<dbReference type="Gene3D" id="1.10.10.10">
    <property type="entry name" value="Winged helix-like DNA-binding domain superfamily/Winged helix DNA-binding domain"/>
    <property type="match status" value="1"/>
</dbReference>
<dbReference type="PROSITE" id="PS50995">
    <property type="entry name" value="HTH_MARR_2"/>
    <property type="match status" value="1"/>
</dbReference>
<dbReference type="Pfam" id="PF12802">
    <property type="entry name" value="MarR_2"/>
    <property type="match status" value="1"/>
</dbReference>
<evidence type="ECO:0000313" key="7">
    <source>
        <dbReference type="Proteomes" id="UP000326505"/>
    </source>
</evidence>
<dbReference type="PROSITE" id="PS01117">
    <property type="entry name" value="HTH_MARR_1"/>
    <property type="match status" value="1"/>
</dbReference>
<dbReference type="Proteomes" id="UP000549009">
    <property type="component" value="Unassembled WGS sequence"/>
</dbReference>
<keyword evidence="3" id="KW-0804">Transcription</keyword>
<sequence>MDADPGGPGARRRADRADADPAAELADVLEVLWEHGRAVSPAPASPSQLRVLHCLDRDEGINLRTLGELLGASPPSVSRLCDRLEVLGFVRRAPSRASGRELELRLTCHGRTHLRALKDRRVASLREVTDRMTPADRRALLHGLLALRATLAHPETAAGRDTEGDGR</sequence>
<evidence type="ECO:0000256" key="1">
    <source>
        <dbReference type="ARBA" id="ARBA00023015"/>
    </source>
</evidence>
<protein>
    <submittedName>
        <fullName evidence="5 6">MarR family transcriptional regulator</fullName>
    </submittedName>
</protein>
<evidence type="ECO:0000256" key="3">
    <source>
        <dbReference type="ARBA" id="ARBA00023163"/>
    </source>
</evidence>
<dbReference type="InterPro" id="IPR000835">
    <property type="entry name" value="HTH_MarR-typ"/>
</dbReference>
<reference evidence="6 7" key="1">
    <citation type="submission" date="2017-09" db="EMBL/GenBank/DDBJ databases">
        <authorList>
            <person name="Lee N."/>
            <person name="Cho B.-K."/>
        </authorList>
    </citation>
    <scope>NUCLEOTIDE SEQUENCE [LARGE SCALE GENOMIC DNA]</scope>
    <source>
        <strain evidence="6 7">ATCC 27465</strain>
    </source>
</reference>
<dbReference type="OrthoDB" id="3830756at2"/>
<dbReference type="SMART" id="SM00347">
    <property type="entry name" value="HTH_MARR"/>
    <property type="match status" value="1"/>
</dbReference>
<dbReference type="GO" id="GO:0003700">
    <property type="term" value="F:DNA-binding transcription factor activity"/>
    <property type="evidence" value="ECO:0007669"/>
    <property type="project" value="InterPro"/>
</dbReference>
<dbReference type="EMBL" id="JACHJD010000007">
    <property type="protein sequence ID" value="MBB5105472.1"/>
    <property type="molecule type" value="Genomic_DNA"/>
</dbReference>
<dbReference type="Proteomes" id="UP000326505">
    <property type="component" value="Chromosome"/>
</dbReference>
<dbReference type="KEGG" id="sspb:CP982_36215"/>
<dbReference type="AlphaFoldDB" id="A0A5P2XG84"/>
<evidence type="ECO:0000313" key="8">
    <source>
        <dbReference type="Proteomes" id="UP000549009"/>
    </source>
</evidence>
<dbReference type="EMBL" id="CP023690">
    <property type="protein sequence ID" value="QEV63478.1"/>
    <property type="molecule type" value="Genomic_DNA"/>
</dbReference>
<evidence type="ECO:0000313" key="5">
    <source>
        <dbReference type="EMBL" id="MBB5105472.1"/>
    </source>
</evidence>
<dbReference type="PANTHER" id="PTHR33164">
    <property type="entry name" value="TRANSCRIPTIONAL REGULATOR, MARR FAMILY"/>
    <property type="match status" value="1"/>
</dbReference>
<dbReference type="GO" id="GO:0006950">
    <property type="term" value="P:response to stress"/>
    <property type="evidence" value="ECO:0007669"/>
    <property type="project" value="TreeGrafter"/>
</dbReference>
<accession>A0A5P2XG84</accession>
<gene>
    <name evidence="6" type="ORF">CP982_36215</name>
    <name evidence="5" type="ORF">FHS40_004567</name>
</gene>
<keyword evidence="1" id="KW-0805">Transcription regulation</keyword>
<keyword evidence="2 5" id="KW-0238">DNA-binding</keyword>
<dbReference type="RefSeq" id="WP_150514330.1">
    <property type="nucleotide sequence ID" value="NZ_BMSQ01000006.1"/>
</dbReference>
<dbReference type="InterPro" id="IPR036390">
    <property type="entry name" value="WH_DNA-bd_sf"/>
</dbReference>
<keyword evidence="8" id="KW-1185">Reference proteome</keyword>
<proteinExistence type="predicted"/>
<evidence type="ECO:0000256" key="2">
    <source>
        <dbReference type="ARBA" id="ARBA00023125"/>
    </source>
</evidence>
<feature type="domain" description="HTH marR-type" evidence="4">
    <location>
        <begin position="1"/>
        <end position="149"/>
    </location>
</feature>
<dbReference type="GO" id="GO:0003677">
    <property type="term" value="F:DNA binding"/>
    <property type="evidence" value="ECO:0007669"/>
    <property type="project" value="UniProtKB-KW"/>
</dbReference>
<dbReference type="SUPFAM" id="SSF46785">
    <property type="entry name" value="Winged helix' DNA-binding domain"/>
    <property type="match status" value="1"/>
</dbReference>
<dbReference type="InterPro" id="IPR036388">
    <property type="entry name" value="WH-like_DNA-bd_sf"/>
</dbReference>
<name>A0A5P2XG84_STRST</name>
<evidence type="ECO:0000259" key="4">
    <source>
        <dbReference type="PROSITE" id="PS50995"/>
    </source>
</evidence>
<dbReference type="PANTHER" id="PTHR33164:SF103">
    <property type="entry name" value="REGULATORY PROTEIN MARR"/>
    <property type="match status" value="1"/>
</dbReference>
<reference evidence="5 8" key="2">
    <citation type="submission" date="2020-08" db="EMBL/GenBank/DDBJ databases">
        <title>Genomic Encyclopedia of Type Strains, Phase III (KMG-III): the genomes of soil and plant-associated and newly described type strains.</title>
        <authorList>
            <person name="Whitman W."/>
        </authorList>
    </citation>
    <scope>NUCLEOTIDE SEQUENCE [LARGE SCALE GENOMIC DNA]</scope>
    <source>
        <strain evidence="5 8">CECT 3146</strain>
    </source>
</reference>
<dbReference type="InterPro" id="IPR023187">
    <property type="entry name" value="Tscrpt_reg_MarR-type_CS"/>
</dbReference>